<dbReference type="GO" id="GO:0005762">
    <property type="term" value="C:mitochondrial large ribosomal subunit"/>
    <property type="evidence" value="ECO:0007669"/>
    <property type="project" value="TreeGrafter"/>
</dbReference>
<dbReference type="InterPro" id="IPR010729">
    <property type="entry name" value="Ribosomal_uL29_mit"/>
</dbReference>
<evidence type="ECO:0000256" key="2">
    <source>
        <dbReference type="ARBA" id="ARBA00009254"/>
    </source>
</evidence>
<dbReference type="InterPro" id="IPR038340">
    <property type="entry name" value="MRP-L47_sf"/>
</dbReference>
<organism evidence="7">
    <name type="scientific">Megafenestra aurita</name>
    <dbReference type="NCBI Taxonomy" id="2291010"/>
    <lineage>
        <taxon>Eukaryota</taxon>
        <taxon>Metazoa</taxon>
        <taxon>Ecdysozoa</taxon>
        <taxon>Arthropoda</taxon>
        <taxon>Crustacea</taxon>
        <taxon>Branchiopoda</taxon>
        <taxon>Diplostraca</taxon>
        <taxon>Cladocera</taxon>
        <taxon>Anomopoda</taxon>
        <taxon>Daphniidae</taxon>
        <taxon>Megafenestra</taxon>
    </lineage>
</organism>
<dbReference type="GO" id="GO:0032543">
    <property type="term" value="P:mitochondrial translation"/>
    <property type="evidence" value="ECO:0007669"/>
    <property type="project" value="TreeGrafter"/>
</dbReference>
<dbReference type="EMBL" id="LR023027">
    <property type="protein sequence ID" value="SVE92646.1"/>
    <property type="molecule type" value="mRNA"/>
</dbReference>
<evidence type="ECO:0000256" key="1">
    <source>
        <dbReference type="ARBA" id="ARBA00004173"/>
    </source>
</evidence>
<dbReference type="Pfam" id="PF06984">
    <property type="entry name" value="MRP-L47"/>
    <property type="match status" value="1"/>
</dbReference>
<protein>
    <recommendedName>
        <fullName evidence="6">Large ribosomal subunit protein uL29m</fullName>
    </recommendedName>
</protein>
<sequence length="334" mass="39718">MMPSTSRWKNPYPTSKKIKCFSSLKKRLPVTQIKSFVMEREKLLFGHRILTNHHLFLIAKIVDLKENLNFSFHTTTYKQSNLMQFFDNPKNFGVTEVKSGRSWTLDELRIKSNTDLHKLWFVLLKERNMLLTMEKNCKEACQLFPSPERLDKVQDSMMNLEEVVHERNDAYWRLEVGEEAPKPKKDKTLDPKDPLAVIRSAAEAKRREPYFVDRKVPSLFVRRIVNLPYFGISYFLTTRRDIIRLFDRFYRINPGAVKANPFGSLRRYDACNMATHRNFFDFSSLHFSFVNRKRDEVVGYARQFHSYQLRALQSKFPGIQVLAQRRSQRIHYNY</sequence>
<comment type="subcellular location">
    <subcellularLocation>
        <location evidence="1">Mitochondrion</location>
    </subcellularLocation>
</comment>
<gene>
    <name evidence="7" type="primary">EOG090X0DBE</name>
</gene>
<evidence type="ECO:0000256" key="5">
    <source>
        <dbReference type="ARBA" id="ARBA00023274"/>
    </source>
</evidence>
<accession>A0A4Y7NJ93</accession>
<evidence type="ECO:0000313" key="7">
    <source>
        <dbReference type="EMBL" id="SVE92646.1"/>
    </source>
</evidence>
<dbReference type="GO" id="GO:0003735">
    <property type="term" value="F:structural constituent of ribosome"/>
    <property type="evidence" value="ECO:0007669"/>
    <property type="project" value="InterPro"/>
</dbReference>
<keyword evidence="4" id="KW-0496">Mitochondrion</keyword>
<dbReference type="AlphaFoldDB" id="A0A4Y7NJ93"/>
<keyword evidence="3" id="KW-0689">Ribosomal protein</keyword>
<dbReference type="PANTHER" id="PTHR21183">
    <property type="entry name" value="RIBOSOMAL PROTEIN L47, MITOCHONDRIAL-RELATED"/>
    <property type="match status" value="1"/>
</dbReference>
<dbReference type="Gene3D" id="6.10.330.20">
    <property type="match status" value="1"/>
</dbReference>
<evidence type="ECO:0000256" key="3">
    <source>
        <dbReference type="ARBA" id="ARBA00022980"/>
    </source>
</evidence>
<evidence type="ECO:0000256" key="6">
    <source>
        <dbReference type="ARBA" id="ARBA00035289"/>
    </source>
</evidence>
<evidence type="ECO:0000256" key="4">
    <source>
        <dbReference type="ARBA" id="ARBA00023128"/>
    </source>
</evidence>
<reference evidence="7" key="1">
    <citation type="submission" date="2018-08" db="EMBL/GenBank/DDBJ databases">
        <authorList>
            <person name="Cornetti L."/>
        </authorList>
    </citation>
    <scope>NUCLEOTIDE SEQUENCE</scope>
    <source>
        <strain evidence="7">CH-H-2</strain>
    </source>
</reference>
<keyword evidence="5" id="KW-0687">Ribonucleoprotein</keyword>
<dbReference type="PANTHER" id="PTHR21183:SF18">
    <property type="entry name" value="LARGE RIBOSOMAL SUBUNIT PROTEIN UL29M"/>
    <property type="match status" value="1"/>
</dbReference>
<comment type="similarity">
    <text evidence="2">Belongs to the universal ribosomal protein uL29 family.</text>
</comment>
<name>A0A4Y7NJ93_9CRUS</name>
<proteinExistence type="evidence at transcript level"/>